<accession>A0A396AH28</accession>
<organism evidence="1 3">
    <name type="scientific">Roseburia inulinivorans</name>
    <dbReference type="NCBI Taxonomy" id="360807"/>
    <lineage>
        <taxon>Bacteria</taxon>
        <taxon>Bacillati</taxon>
        <taxon>Bacillota</taxon>
        <taxon>Clostridia</taxon>
        <taxon>Lachnospirales</taxon>
        <taxon>Lachnospiraceae</taxon>
        <taxon>Roseburia</taxon>
    </lineage>
</organism>
<reference evidence="3 4" key="1">
    <citation type="submission" date="2018-08" db="EMBL/GenBank/DDBJ databases">
        <title>A genome reference for cultivated species of the human gut microbiota.</title>
        <authorList>
            <person name="Zou Y."/>
            <person name="Xue W."/>
            <person name="Luo G."/>
        </authorList>
    </citation>
    <scope>NUCLEOTIDE SEQUENCE [LARGE SCALE GENOMIC DNA]</scope>
    <source>
        <strain evidence="2 4">AM23-23AC</strain>
        <strain evidence="1 3">AM32-8LB</strain>
    </source>
</reference>
<proteinExistence type="predicted"/>
<comment type="caution">
    <text evidence="1">The sequence shown here is derived from an EMBL/GenBank/DDBJ whole genome shotgun (WGS) entry which is preliminary data.</text>
</comment>
<sequence length="93" mass="10701">MSKLQVERGNMLNFQAQGSILHLLGGRAFGKDFIGKETLSGNSDEAVRMFICNQYSMSYAVNRETGEVILERKWSVKEAEWLYCEEYEKVVNQ</sequence>
<evidence type="ECO:0000313" key="2">
    <source>
        <dbReference type="EMBL" id="RHF87301.1"/>
    </source>
</evidence>
<dbReference type="EMBL" id="QRHP01000001">
    <property type="protein sequence ID" value="RHF87301.1"/>
    <property type="molecule type" value="Genomic_DNA"/>
</dbReference>
<dbReference type="AlphaFoldDB" id="A0A396AH28"/>
<evidence type="ECO:0000313" key="4">
    <source>
        <dbReference type="Proteomes" id="UP000283701"/>
    </source>
</evidence>
<name>A0A396AH28_9FIRM</name>
<dbReference type="EMBL" id="QSIQ01000002">
    <property type="protein sequence ID" value="RHD05853.1"/>
    <property type="molecule type" value="Genomic_DNA"/>
</dbReference>
<dbReference type="Proteomes" id="UP000266391">
    <property type="component" value="Unassembled WGS sequence"/>
</dbReference>
<protein>
    <submittedName>
        <fullName evidence="1">ABC transporter substrate-binding protein</fullName>
    </submittedName>
</protein>
<evidence type="ECO:0000313" key="3">
    <source>
        <dbReference type="Proteomes" id="UP000266391"/>
    </source>
</evidence>
<evidence type="ECO:0000313" key="1">
    <source>
        <dbReference type="EMBL" id="RHD05853.1"/>
    </source>
</evidence>
<dbReference type="RefSeq" id="WP_118091990.1">
    <property type="nucleotide sequence ID" value="NZ_DAWDJC010000024.1"/>
</dbReference>
<dbReference type="Proteomes" id="UP000283701">
    <property type="component" value="Unassembled WGS sequence"/>
</dbReference>
<gene>
    <name evidence="2" type="ORF">DW654_00575</name>
    <name evidence="1" type="ORF">DW813_02690</name>
</gene>